<keyword evidence="4" id="KW-1185">Reference proteome</keyword>
<dbReference type="Gene3D" id="3.50.50.60">
    <property type="entry name" value="FAD/NAD(P)-binding domain"/>
    <property type="match status" value="1"/>
</dbReference>
<feature type="signal peptide" evidence="1">
    <location>
        <begin position="1"/>
        <end position="19"/>
    </location>
</feature>
<dbReference type="InterPro" id="IPR036188">
    <property type="entry name" value="FAD/NAD-bd_sf"/>
</dbReference>
<dbReference type="Pfam" id="PF01593">
    <property type="entry name" value="Amino_oxidase"/>
    <property type="match status" value="1"/>
</dbReference>
<dbReference type="InterPro" id="IPR002937">
    <property type="entry name" value="Amino_oxidase"/>
</dbReference>
<organism evidence="3 4">
    <name type="scientific">Aspergillus pseudoustus</name>
    <dbReference type="NCBI Taxonomy" id="1810923"/>
    <lineage>
        <taxon>Eukaryota</taxon>
        <taxon>Fungi</taxon>
        <taxon>Dikarya</taxon>
        <taxon>Ascomycota</taxon>
        <taxon>Pezizomycotina</taxon>
        <taxon>Eurotiomycetes</taxon>
        <taxon>Eurotiomycetidae</taxon>
        <taxon>Eurotiales</taxon>
        <taxon>Aspergillaceae</taxon>
        <taxon>Aspergillus</taxon>
        <taxon>Aspergillus subgen. Nidulantes</taxon>
    </lineage>
</organism>
<evidence type="ECO:0000313" key="3">
    <source>
        <dbReference type="EMBL" id="KAL2830443.1"/>
    </source>
</evidence>
<dbReference type="SUPFAM" id="SSF51905">
    <property type="entry name" value="FAD/NAD(P)-binding domain"/>
    <property type="match status" value="1"/>
</dbReference>
<evidence type="ECO:0000256" key="1">
    <source>
        <dbReference type="SAM" id="SignalP"/>
    </source>
</evidence>
<dbReference type="Gene3D" id="1.20.1440.240">
    <property type="match status" value="1"/>
</dbReference>
<dbReference type="Gene3D" id="3.90.660.10">
    <property type="match status" value="1"/>
</dbReference>
<proteinExistence type="predicted"/>
<keyword evidence="1" id="KW-0732">Signal</keyword>
<sequence length="723" mass="80433">MYLPLCALAQVAVVYGAMATPKIGISIKDLADSNVANVYLDYPAAPLGKHAFTYGGCDSTSEADAYDPLAQVSAGTAPGSHSRLVWVVPEDVPPSGCISAWGTDGMLLGRSAAAFNLDQVHKTALGKRDRIAMNNDSGIDAEGPWFNGVELLRNKEIGLVDVKKAKSKSIGIIGGGISGLMTHFLLRSVGFTNLEISESTGRVGGRIWTEYFDPDPSKYQYQEMGAMRIPLTATFPLGNESLTLNFSNHEIVFHLAEELNKANKHESEWAINWIPFLQTSDNALSLIGEKRNADGSIPTIGDVAKNTSLGAEMIHTKVLDELRTKINEAEFDPEMMQLIADNIYEAHKRFMDIGLDGRGGDDWSQTGYVHNVLGYDLNTTDLAGELPSVAAPYWVNLYDNLFFSSKEWRTIDKGMSRLPNAFKPQIGKDLKYHRKIQRIDYLENENKVQVSWKDNYTDCHFQDKTYDYTFVAAPFTVVRKWKLPELSPTLANAIAGLNYQSACKMALEFHSRFWEHTPRPIYGSCNTVTDAPGIGDICYPGFNLNSTGPAVVLGSYNKDDYGERWVSTAEEEHAQYVLDSLVQLHGDAAREQYTGRFKRLCWLEEESNAGGSWALPSVGQHKLYIPAYFGTEKNMIFIGEHTSYTHSWIASALESAVRGSVQLLLELGLVDEAKQITREWMGRWITVWDSFTPVGAKLFQLLVDLKAWWFGDAVMERGVDIVF</sequence>
<feature type="domain" description="Amine oxidase" evidence="2">
    <location>
        <begin position="177"/>
        <end position="663"/>
    </location>
</feature>
<dbReference type="EMBL" id="JBFXLU010000304">
    <property type="protein sequence ID" value="KAL2830443.1"/>
    <property type="molecule type" value="Genomic_DNA"/>
</dbReference>
<dbReference type="InterPro" id="IPR050281">
    <property type="entry name" value="Flavin_monoamine_oxidase"/>
</dbReference>
<feature type="chain" id="PRO_5046617886" evidence="1">
    <location>
        <begin position="20"/>
        <end position="723"/>
    </location>
</feature>
<protein>
    <submittedName>
        <fullName evidence="3">L-amino-acid oxidase</fullName>
    </submittedName>
</protein>
<reference evidence="3 4" key="1">
    <citation type="submission" date="2024-07" db="EMBL/GenBank/DDBJ databases">
        <title>Section-level genome sequencing and comparative genomics of Aspergillus sections Usti and Cavernicolus.</title>
        <authorList>
            <consortium name="Lawrence Berkeley National Laboratory"/>
            <person name="Nybo J.L."/>
            <person name="Vesth T.C."/>
            <person name="Theobald S."/>
            <person name="Frisvad J.C."/>
            <person name="Larsen T.O."/>
            <person name="Kjaerboelling I."/>
            <person name="Rothschild-Mancinelli K."/>
            <person name="Lyhne E.K."/>
            <person name="Kogle M.E."/>
            <person name="Barry K."/>
            <person name="Clum A."/>
            <person name="Na H."/>
            <person name="Ledsgaard L."/>
            <person name="Lin J."/>
            <person name="Lipzen A."/>
            <person name="Kuo A."/>
            <person name="Riley R."/>
            <person name="Mondo S."/>
            <person name="Labutti K."/>
            <person name="Haridas S."/>
            <person name="Pangalinan J."/>
            <person name="Salamov A.A."/>
            <person name="Simmons B.A."/>
            <person name="Magnuson J.K."/>
            <person name="Chen J."/>
            <person name="Drula E."/>
            <person name="Henrissat B."/>
            <person name="Wiebenga A."/>
            <person name="Lubbers R.J."/>
            <person name="Gomes A.C."/>
            <person name="Makela M.R."/>
            <person name="Stajich J."/>
            <person name="Grigoriev I.V."/>
            <person name="Mortensen U.H."/>
            <person name="De Vries R.P."/>
            <person name="Baker S.E."/>
            <person name="Andersen M.R."/>
        </authorList>
    </citation>
    <scope>NUCLEOTIDE SEQUENCE [LARGE SCALE GENOMIC DNA]</scope>
    <source>
        <strain evidence="3 4">CBS 123904</strain>
    </source>
</reference>
<evidence type="ECO:0000313" key="4">
    <source>
        <dbReference type="Proteomes" id="UP001610446"/>
    </source>
</evidence>
<accession>A0ABR4IUE0</accession>
<evidence type="ECO:0000259" key="2">
    <source>
        <dbReference type="Pfam" id="PF01593"/>
    </source>
</evidence>
<gene>
    <name evidence="3" type="ORF">BJY01DRAFT_254630</name>
</gene>
<comment type="caution">
    <text evidence="3">The sequence shown here is derived from an EMBL/GenBank/DDBJ whole genome shotgun (WGS) entry which is preliminary data.</text>
</comment>
<dbReference type="Proteomes" id="UP001610446">
    <property type="component" value="Unassembled WGS sequence"/>
</dbReference>
<dbReference type="PANTHER" id="PTHR10742">
    <property type="entry name" value="FLAVIN MONOAMINE OXIDASE"/>
    <property type="match status" value="1"/>
</dbReference>
<name>A0ABR4IUE0_9EURO</name>
<dbReference type="PANTHER" id="PTHR10742:SF342">
    <property type="entry name" value="AMINE OXIDASE"/>
    <property type="match status" value="1"/>
</dbReference>
<dbReference type="SUPFAM" id="SSF54373">
    <property type="entry name" value="FAD-linked reductases, C-terminal domain"/>
    <property type="match status" value="1"/>
</dbReference>